<feature type="domain" description="UBP-type" evidence="14">
    <location>
        <begin position="48"/>
        <end position="183"/>
    </location>
</feature>
<feature type="region of interest" description="Disordered" evidence="12">
    <location>
        <begin position="699"/>
        <end position="732"/>
    </location>
</feature>
<dbReference type="AlphaFoldDB" id="W9S5Y7"/>
<evidence type="ECO:0000313" key="16">
    <source>
        <dbReference type="Proteomes" id="UP000030645"/>
    </source>
</evidence>
<dbReference type="InterPro" id="IPR050164">
    <property type="entry name" value="Peptidase_C19"/>
</dbReference>
<evidence type="ECO:0000256" key="6">
    <source>
        <dbReference type="ARBA" id="ARBA00022771"/>
    </source>
</evidence>
<organism evidence="15 16">
    <name type="scientific">Morus notabilis</name>
    <dbReference type="NCBI Taxonomy" id="981085"/>
    <lineage>
        <taxon>Eukaryota</taxon>
        <taxon>Viridiplantae</taxon>
        <taxon>Streptophyta</taxon>
        <taxon>Embryophyta</taxon>
        <taxon>Tracheophyta</taxon>
        <taxon>Spermatophyta</taxon>
        <taxon>Magnoliopsida</taxon>
        <taxon>eudicotyledons</taxon>
        <taxon>Gunneridae</taxon>
        <taxon>Pentapetalae</taxon>
        <taxon>rosids</taxon>
        <taxon>fabids</taxon>
        <taxon>Rosales</taxon>
        <taxon>Moraceae</taxon>
        <taxon>Moreae</taxon>
        <taxon>Morus</taxon>
    </lineage>
</organism>
<dbReference type="InterPro" id="IPR018200">
    <property type="entry name" value="USP_CS"/>
</dbReference>
<dbReference type="InterPro" id="IPR013083">
    <property type="entry name" value="Znf_RING/FYVE/PHD"/>
</dbReference>
<dbReference type="InterPro" id="IPR038765">
    <property type="entry name" value="Papain-like_cys_pep_sf"/>
</dbReference>
<dbReference type="InterPro" id="IPR028889">
    <property type="entry name" value="USP"/>
</dbReference>
<dbReference type="GO" id="GO:0005829">
    <property type="term" value="C:cytosol"/>
    <property type="evidence" value="ECO:0007669"/>
    <property type="project" value="TreeGrafter"/>
</dbReference>
<evidence type="ECO:0000256" key="1">
    <source>
        <dbReference type="ARBA" id="ARBA00000707"/>
    </source>
</evidence>
<dbReference type="InterPro" id="IPR001394">
    <property type="entry name" value="Peptidase_C19_UCH"/>
</dbReference>
<dbReference type="SMART" id="SM00290">
    <property type="entry name" value="ZnF_UBP"/>
    <property type="match status" value="1"/>
</dbReference>
<evidence type="ECO:0000256" key="3">
    <source>
        <dbReference type="ARBA" id="ARBA00012759"/>
    </source>
</evidence>
<proteinExistence type="inferred from homology"/>
<dbReference type="GO" id="GO:0016579">
    <property type="term" value="P:protein deubiquitination"/>
    <property type="evidence" value="ECO:0007669"/>
    <property type="project" value="InterPro"/>
</dbReference>
<keyword evidence="8 15" id="KW-0378">Hydrolase</keyword>
<evidence type="ECO:0000259" key="13">
    <source>
        <dbReference type="PROSITE" id="PS50235"/>
    </source>
</evidence>
<feature type="domain" description="USP" evidence="13">
    <location>
        <begin position="230"/>
        <end position="1024"/>
    </location>
</feature>
<keyword evidence="9" id="KW-0862">Zinc</keyword>
<feature type="compositionally biased region" description="Low complexity" evidence="12">
    <location>
        <begin position="387"/>
        <end position="398"/>
    </location>
</feature>
<evidence type="ECO:0000259" key="14">
    <source>
        <dbReference type="PROSITE" id="PS50271"/>
    </source>
</evidence>
<dbReference type="PROSITE" id="PS50271">
    <property type="entry name" value="ZF_UBP"/>
    <property type="match status" value="1"/>
</dbReference>
<dbReference type="Gene3D" id="3.30.40.10">
    <property type="entry name" value="Zinc/RING finger domain, C3HC4 (zinc finger)"/>
    <property type="match status" value="1"/>
</dbReference>
<dbReference type="PROSITE" id="PS00972">
    <property type="entry name" value="USP_1"/>
    <property type="match status" value="1"/>
</dbReference>
<gene>
    <name evidence="15" type="ORF">L484_021621</name>
</gene>
<dbReference type="PROSITE" id="PS00973">
    <property type="entry name" value="USP_2"/>
    <property type="match status" value="1"/>
</dbReference>
<evidence type="ECO:0000256" key="11">
    <source>
        <dbReference type="PROSITE-ProRule" id="PRU00502"/>
    </source>
</evidence>
<dbReference type="GO" id="GO:0006508">
    <property type="term" value="P:proteolysis"/>
    <property type="evidence" value="ECO:0007669"/>
    <property type="project" value="UniProtKB-KW"/>
</dbReference>
<dbReference type="EMBL" id="KE345804">
    <property type="protein sequence ID" value="EXC16964.1"/>
    <property type="molecule type" value="Genomic_DNA"/>
</dbReference>
<feature type="region of interest" description="Disordered" evidence="12">
    <location>
        <begin position="77"/>
        <end position="100"/>
    </location>
</feature>
<dbReference type="PANTHER" id="PTHR24006:SF781">
    <property type="entry name" value="LD34905P"/>
    <property type="match status" value="1"/>
</dbReference>
<dbReference type="PROSITE" id="PS50235">
    <property type="entry name" value="USP_3"/>
    <property type="match status" value="1"/>
</dbReference>
<sequence>MGKKVKKKSRTPQKEKRAAAISQKNVSEPSSRSVEMVDNLVSEAKEKKSCPHLDKGVDLEALSAKIGSSEHDRCEDCREGAADRRGGRGKGKHGKKKGGGSAELESKAIWVCLKCGHFACGGVGLPTDSQCHAIRHTRLTRHPLVIQLEKPQLRWCFPCNTLVQAKKTEENGGQKDAFSEVVKLIKGRTSEGSAVNVEDVGFGSGSVTTEIKSAAAVAIDWDGQGGYVASGLVNLGNTCFFNSVVQNLLAMDKLRDYFFKSDVSVGPLTMALKKLFVETKPDAGSKSVINPRAVFGCVSSKAPQFRGYQQHDSHELLRCLLDGLSSEELGMKKQMNSSKENGNSSSLGPTFVDAVFGGQVASTVRCVQCGHSSTVYEPFLDLSLPVPTKKPTSKKSQQASWEKKAKVPRKRGGKTRPKLNRSIESAAVASPIKELSCEPQSSSTGPTTVAEENGSVVHNPAPVEETKNKQVSEDAAEQTSALLDDFTWLNYLEPEAPFGDYSSTAIDAAESIIQDVEGEDILKNDVHVPESNEQVLPLNEEPDIKHQFSTVDPWEDEIPLQVQSSEVLLLPYKEEENSAFVEFGEGEASSSIHGVGQEDFDGFGGLFDEPEVSTGPIVGPSMANEIAETGFMAGNSSESDLDEVDDTDSPVSVETCLAHFTKPELLSNENSWHCENCSKKVLRQKLRDNKQSKAAAKTLVNGCGTRTQSDIGNSNKDPCPTEVSNTNNNFQSVADSNKFDAAMNCSIKNHTAEENGQQDKIDPFVPQGEEGIAKKDAAQEQSNSSGSYYTCRQESLSDQAIDSSCADEPSSAGAISESVQQGESKLLPKNGELEESGDDEIYSETVKVKRDATKRVLINKAPPVLTIHLKRFSQDARGRLSKLNGHVTFKETIDLKPYMDASPTRQSAPYLAHEAEPYLFMAGPLCSPAHIFLPICMGQAAHFDSTFDRCIDEESSYVYRLVGIVEHSGTMRMGHYVAYVRGGDRNGMKDGGSTWFHASDAYVRETNLKEVLGCEAYILFYEKV</sequence>
<evidence type="ECO:0000256" key="2">
    <source>
        <dbReference type="ARBA" id="ARBA00009085"/>
    </source>
</evidence>
<feature type="compositionally biased region" description="Basic residues" evidence="12">
    <location>
        <begin position="1"/>
        <end position="11"/>
    </location>
</feature>
<feature type="compositionally biased region" description="Basic residues" evidence="12">
    <location>
        <begin position="87"/>
        <end position="98"/>
    </location>
</feature>
<dbReference type="GO" id="GO:0005634">
    <property type="term" value="C:nucleus"/>
    <property type="evidence" value="ECO:0007669"/>
    <property type="project" value="TreeGrafter"/>
</dbReference>
<feature type="compositionally biased region" description="Polar residues" evidence="12">
    <location>
        <begin position="22"/>
        <end position="33"/>
    </location>
</feature>
<feature type="region of interest" description="Disordered" evidence="12">
    <location>
        <begin position="800"/>
        <end position="838"/>
    </location>
</feature>
<keyword evidence="6 11" id="KW-0863">Zinc-finger</keyword>
<dbReference type="GO" id="GO:0008270">
    <property type="term" value="F:zinc ion binding"/>
    <property type="evidence" value="ECO:0007669"/>
    <property type="project" value="UniProtKB-KW"/>
</dbReference>
<dbReference type="Proteomes" id="UP000030645">
    <property type="component" value="Unassembled WGS sequence"/>
</dbReference>
<evidence type="ECO:0000256" key="7">
    <source>
        <dbReference type="ARBA" id="ARBA00022786"/>
    </source>
</evidence>
<feature type="region of interest" description="Disordered" evidence="12">
    <location>
        <begin position="383"/>
        <end position="473"/>
    </location>
</feature>
<dbReference type="FunFam" id="3.30.40.10:FF:000900">
    <property type="entry name" value="Ubiquitinyl hydrolase 1"/>
    <property type="match status" value="1"/>
</dbReference>
<keyword evidence="16" id="KW-1185">Reference proteome</keyword>
<comment type="similarity">
    <text evidence="2">Belongs to the peptidase C19 family.</text>
</comment>
<keyword evidence="5" id="KW-0479">Metal-binding</keyword>
<evidence type="ECO:0000256" key="8">
    <source>
        <dbReference type="ARBA" id="ARBA00022801"/>
    </source>
</evidence>
<evidence type="ECO:0000256" key="9">
    <source>
        <dbReference type="ARBA" id="ARBA00022833"/>
    </source>
</evidence>
<comment type="catalytic activity">
    <reaction evidence="1">
        <text>Thiol-dependent hydrolysis of ester, thioester, amide, peptide and isopeptide bonds formed by the C-terminal Gly of ubiquitin (a 76-residue protein attached to proteins as an intracellular targeting signal).</text>
        <dbReference type="EC" id="3.4.19.12"/>
    </reaction>
</comment>
<feature type="compositionally biased region" description="Basic residues" evidence="12">
    <location>
        <begin position="406"/>
        <end position="419"/>
    </location>
</feature>
<dbReference type="Pfam" id="PF00443">
    <property type="entry name" value="UCH"/>
    <property type="match status" value="1"/>
</dbReference>
<feature type="compositionally biased region" description="Basic and acidic residues" evidence="12">
    <location>
        <begin position="77"/>
        <end position="86"/>
    </location>
</feature>
<dbReference type="PANTHER" id="PTHR24006">
    <property type="entry name" value="UBIQUITIN CARBOXYL-TERMINAL HYDROLASE"/>
    <property type="match status" value="1"/>
</dbReference>
<keyword evidence="7" id="KW-0833">Ubl conjugation pathway</keyword>
<accession>W9S5Y7</accession>
<feature type="compositionally biased region" description="Polar residues" evidence="12">
    <location>
        <begin position="704"/>
        <end position="732"/>
    </location>
</feature>
<dbReference type="SUPFAM" id="SSF57850">
    <property type="entry name" value="RING/U-box"/>
    <property type="match status" value="1"/>
</dbReference>
<dbReference type="InterPro" id="IPR001607">
    <property type="entry name" value="Znf_UBP"/>
</dbReference>
<protein>
    <recommendedName>
        <fullName evidence="3">ubiquitinyl hydrolase 1</fullName>
        <ecNumber evidence="3">3.4.19.12</ecNumber>
    </recommendedName>
</protein>
<dbReference type="eggNOG" id="KOG1873">
    <property type="taxonomic scope" value="Eukaryota"/>
</dbReference>
<evidence type="ECO:0000256" key="4">
    <source>
        <dbReference type="ARBA" id="ARBA00022670"/>
    </source>
</evidence>
<comment type="function">
    <text evidence="10">Recognizes and hydrolyzes the peptide bond at the C-terminal Gly of ubiquitin. Involved in the processing of poly-ubiquitin precursors as well as that of ubiquitinated proteins. Is involved in resistance to the arginine analog canavanine (CAN).</text>
</comment>
<dbReference type="Gene3D" id="3.90.70.10">
    <property type="entry name" value="Cysteine proteinases"/>
    <property type="match status" value="3"/>
</dbReference>
<evidence type="ECO:0000256" key="12">
    <source>
        <dbReference type="SAM" id="MobiDB-lite"/>
    </source>
</evidence>
<keyword evidence="4" id="KW-0645">Protease</keyword>
<reference evidence="16" key="1">
    <citation type="submission" date="2013-01" db="EMBL/GenBank/DDBJ databases">
        <title>Draft Genome Sequence of a Mulberry Tree, Morus notabilis C.K. Schneid.</title>
        <authorList>
            <person name="He N."/>
            <person name="Zhao S."/>
        </authorList>
    </citation>
    <scope>NUCLEOTIDE SEQUENCE</scope>
</reference>
<dbReference type="SUPFAM" id="SSF54001">
    <property type="entry name" value="Cysteine proteinases"/>
    <property type="match status" value="1"/>
</dbReference>
<name>W9S5Y7_9ROSA</name>
<evidence type="ECO:0000313" key="15">
    <source>
        <dbReference type="EMBL" id="EXC16964.1"/>
    </source>
</evidence>
<evidence type="ECO:0000256" key="10">
    <source>
        <dbReference type="ARBA" id="ARBA00058678"/>
    </source>
</evidence>
<feature type="region of interest" description="Disordered" evidence="12">
    <location>
        <begin position="1"/>
        <end position="35"/>
    </location>
</feature>
<evidence type="ECO:0000256" key="5">
    <source>
        <dbReference type="ARBA" id="ARBA00022723"/>
    </source>
</evidence>
<dbReference type="STRING" id="981085.W9S5Y7"/>
<dbReference type="Pfam" id="PF02148">
    <property type="entry name" value="zf-UBP"/>
    <property type="match status" value="1"/>
</dbReference>
<feature type="compositionally biased region" description="Polar residues" evidence="12">
    <location>
        <begin position="438"/>
        <end position="447"/>
    </location>
</feature>
<dbReference type="GO" id="GO:0004843">
    <property type="term" value="F:cysteine-type deubiquitinase activity"/>
    <property type="evidence" value="ECO:0007669"/>
    <property type="project" value="UniProtKB-EC"/>
</dbReference>
<dbReference type="EC" id="3.4.19.12" evidence="3"/>